<proteinExistence type="predicted"/>
<dbReference type="Proteomes" id="UP000184518">
    <property type="component" value="Unassembled WGS sequence"/>
</dbReference>
<sequence>MKFLFLLFPILLFSQNMKRDTMDYRYSPSKECIEQNKKDKISYNKLKREASEMDFNSLTRTLIDDLDERQFTRKYINFRYNIFKLVCDAIGDYPTCIREYNLKDPFYNLQNWTTDDLIYLGKKFKNKFIIPSSIGGGFGSYEGYYYYTDKEDTEKFKKFSKGKVKETGAEFYYYSKNITDPLEVSKNTGMDYIRFSFYNLPDYQVKVYQYVNNTKTVKTYGYKYDRWEIVE</sequence>
<evidence type="ECO:0000313" key="1">
    <source>
        <dbReference type="EMBL" id="SHE39328.1"/>
    </source>
</evidence>
<protein>
    <submittedName>
        <fullName evidence="1">Uncharacterized protein</fullName>
    </submittedName>
</protein>
<keyword evidence="2" id="KW-1185">Reference proteome</keyword>
<gene>
    <name evidence="1" type="ORF">SAMN05443633_101152</name>
</gene>
<dbReference type="AlphaFoldDB" id="A0A1M4T4N7"/>
<organism evidence="1 2">
    <name type="scientific">Chryseobacterium arachidis</name>
    <dbReference type="NCBI Taxonomy" id="1416778"/>
    <lineage>
        <taxon>Bacteria</taxon>
        <taxon>Pseudomonadati</taxon>
        <taxon>Bacteroidota</taxon>
        <taxon>Flavobacteriia</taxon>
        <taxon>Flavobacteriales</taxon>
        <taxon>Weeksellaceae</taxon>
        <taxon>Chryseobacterium group</taxon>
        <taxon>Chryseobacterium</taxon>
    </lineage>
</organism>
<dbReference type="STRING" id="1416778.SAMN05443633_101152"/>
<dbReference type="EMBL" id="FQUT01000001">
    <property type="protein sequence ID" value="SHE39328.1"/>
    <property type="molecule type" value="Genomic_DNA"/>
</dbReference>
<reference evidence="2" key="1">
    <citation type="submission" date="2016-11" db="EMBL/GenBank/DDBJ databases">
        <authorList>
            <person name="Varghese N."/>
            <person name="Submissions S."/>
        </authorList>
    </citation>
    <scope>NUCLEOTIDE SEQUENCE [LARGE SCALE GENOMIC DNA]</scope>
    <source>
        <strain evidence="2">DSM 27619</strain>
    </source>
</reference>
<evidence type="ECO:0000313" key="2">
    <source>
        <dbReference type="Proteomes" id="UP000184518"/>
    </source>
</evidence>
<name>A0A1M4T4N7_9FLAO</name>
<accession>A0A1M4T4N7</accession>